<dbReference type="EMBL" id="LAOO01000001">
    <property type="protein sequence ID" value="KJW00206.1"/>
    <property type="molecule type" value="Genomic_DNA"/>
</dbReference>
<comment type="caution">
    <text evidence="1">The sequence shown here is derived from an EMBL/GenBank/DDBJ whole genome shotgun (WGS) entry which is preliminary data.</text>
</comment>
<dbReference type="Proteomes" id="UP000035491">
    <property type="component" value="Unassembled WGS sequence"/>
</dbReference>
<keyword evidence="2" id="KW-1185">Reference proteome</keyword>
<accession>A0ABR5DN96</accession>
<protein>
    <submittedName>
        <fullName evidence="1">Conjugative transfer TraG domain protein</fullName>
    </submittedName>
</protein>
<sequence length="111" mass="12881">MRSSFDENKQRLNDQAAISSIDDRRNDIYDKNVEQMLINNVDNNEVEKVKILEQLYDKVKDKKVQIQGEFKKTPESTIVRTGQQIADNIGISDKAIKKRNIKLPGYKNENN</sequence>
<evidence type="ECO:0000313" key="2">
    <source>
        <dbReference type="Proteomes" id="UP000035491"/>
    </source>
</evidence>
<proteinExistence type="predicted"/>
<evidence type="ECO:0000313" key="1">
    <source>
        <dbReference type="EMBL" id="KJW00206.1"/>
    </source>
</evidence>
<gene>
    <name evidence="1" type="primary">traG</name>
    <name evidence="1" type="ORF">RPATATE_0868</name>
</gene>
<organism evidence="1 2">
    <name type="scientific">Rickettsia parkeri str. Tate's Hell</name>
    <dbReference type="NCBI Taxonomy" id="1359189"/>
    <lineage>
        <taxon>Bacteria</taxon>
        <taxon>Pseudomonadati</taxon>
        <taxon>Pseudomonadota</taxon>
        <taxon>Alphaproteobacteria</taxon>
        <taxon>Rickettsiales</taxon>
        <taxon>Rickettsiaceae</taxon>
        <taxon>Rickettsieae</taxon>
        <taxon>Rickettsia</taxon>
        <taxon>spotted fever group</taxon>
    </lineage>
</organism>
<reference evidence="1 2" key="1">
    <citation type="submission" date="2015-02" db="EMBL/GenBank/DDBJ databases">
        <title>Genome Sequencing of Rickettsiales.</title>
        <authorList>
            <person name="Daugherty S.C."/>
            <person name="Su Q."/>
            <person name="Abolude K."/>
            <person name="Beier-Sexton M."/>
            <person name="Carlyon J.A."/>
            <person name="Carter R."/>
            <person name="Day N.P."/>
            <person name="Dumler S.J."/>
            <person name="Dyachenko V."/>
            <person name="Godinez A."/>
            <person name="Kurtti T.J."/>
            <person name="Lichay M."/>
            <person name="Mullins K.E."/>
            <person name="Ott S."/>
            <person name="Pappas-Brown V."/>
            <person name="Paris D.H."/>
            <person name="Patel P."/>
            <person name="Richards A.L."/>
            <person name="Sadzewicz L."/>
            <person name="Sears K."/>
            <person name="Seidman D."/>
            <person name="Sengamalay N."/>
            <person name="Stenos J."/>
            <person name="Tallon L.J."/>
            <person name="Vincent G."/>
            <person name="Fraser C.M."/>
            <person name="Munderloh U."/>
            <person name="Dunning-Hotopp J.C."/>
        </authorList>
    </citation>
    <scope>NUCLEOTIDE SEQUENCE [LARGE SCALE GENOMIC DNA]</scope>
    <source>
        <strain evidence="1 2">Tate's Hell</strain>
    </source>
</reference>
<name>A0ABR5DN96_RICPA</name>